<organism evidence="1 2">
    <name type="scientific">Haloferax lucentense (strain DSM 14919 / JCM 9276 / NCIMB 13854 / Aa 2.2)</name>
    <name type="common">Haloferax alicantei</name>
    <dbReference type="NCBI Taxonomy" id="1230452"/>
    <lineage>
        <taxon>Archaea</taxon>
        <taxon>Methanobacteriati</taxon>
        <taxon>Methanobacteriota</taxon>
        <taxon>Stenosarchaea group</taxon>
        <taxon>Halobacteria</taxon>
        <taxon>Halobacteriales</taxon>
        <taxon>Haloferacaceae</taxon>
        <taxon>Haloferax</taxon>
    </lineage>
</organism>
<evidence type="ECO:0000313" key="1">
    <source>
        <dbReference type="EMBL" id="ELZ76644.1"/>
    </source>
</evidence>
<protein>
    <submittedName>
        <fullName evidence="1">Uncharacterized protein</fullName>
    </submittedName>
</protein>
<sequence length="110" mass="12466">MALRTATVDVLMYDREAANTVSGPELAFMRSWNKSIAENERMVAYHMLIGLAKGESELGYELGKQVIEDVAVNDQEFEDAMEDMVVEVLGDDARIPNRVKEWIRQLRTSS</sequence>
<proteinExistence type="predicted"/>
<reference evidence="1 2" key="1">
    <citation type="journal article" date="2014" name="PLoS Genet.">
        <title>Phylogenetically driven sequencing of extremely halophilic archaea reveals strategies for static and dynamic osmo-response.</title>
        <authorList>
            <person name="Becker E.A."/>
            <person name="Seitzer P.M."/>
            <person name="Tritt A."/>
            <person name="Larsen D."/>
            <person name="Krusor M."/>
            <person name="Yao A.I."/>
            <person name="Wu D."/>
            <person name="Madern D."/>
            <person name="Eisen J.A."/>
            <person name="Darling A.E."/>
            <person name="Facciotti M.T."/>
        </authorList>
    </citation>
    <scope>NUCLEOTIDE SEQUENCE [LARGE SCALE GENOMIC DNA]</scope>
    <source>
        <strain evidence="2">DSM 14919 / CCM 7023 / CIP 107410 / JCM 9276 / NCIMB 13854 / Aa 2.2</strain>
    </source>
</reference>
<dbReference type="AlphaFoldDB" id="M0H0L9"/>
<gene>
    <name evidence="1" type="ORF">C456_03096</name>
</gene>
<evidence type="ECO:0000313" key="2">
    <source>
        <dbReference type="Proteomes" id="UP000011535"/>
    </source>
</evidence>
<comment type="caution">
    <text evidence="1">The sequence shown here is derived from an EMBL/GenBank/DDBJ whole genome shotgun (WGS) entry which is preliminary data.</text>
</comment>
<dbReference type="RefSeq" id="WP_004062123.1">
    <property type="nucleotide sequence ID" value="NZ_AOLH01000006.1"/>
</dbReference>
<accession>M0H0L9</accession>
<dbReference type="Proteomes" id="UP000011535">
    <property type="component" value="Unassembled WGS sequence"/>
</dbReference>
<dbReference type="EMBL" id="AOLH01000006">
    <property type="protein sequence ID" value="ELZ76644.1"/>
    <property type="molecule type" value="Genomic_DNA"/>
</dbReference>
<name>M0H0L9_HALL2</name>